<protein>
    <submittedName>
        <fullName evidence="1">Uncharacterized protein</fullName>
    </submittedName>
</protein>
<proteinExistence type="predicted"/>
<reference evidence="1 2" key="1">
    <citation type="submission" date="2019-06" db="EMBL/GenBank/DDBJ databases">
        <title>Sequencing the genomes of 1000 actinobacteria strains.</title>
        <authorList>
            <person name="Klenk H.-P."/>
        </authorList>
    </citation>
    <scope>NUCLEOTIDE SEQUENCE [LARGE SCALE GENOMIC DNA]</scope>
    <source>
        <strain evidence="1 2">DSM 24683</strain>
    </source>
</reference>
<sequence>MARVQGAARGISTSRCDLSKLKHCALAVLAFVLVLSGSFVAKAEQSEAVTYLVQGTNYKFKESVVALRTFSGNGGTIKISFNASCTYGVAAGGYWDARLQKKVNGVWRDADQTSDFACSTFKRVSTLSFGKVPSGTYRLRFNKVSKSGTVTIHSFGVFRA</sequence>
<name>A0A561BQ01_9ACTN</name>
<gene>
    <name evidence="1" type="ORF">FB561_2067</name>
</gene>
<organism evidence="1 2">
    <name type="scientific">Kribbella amoyensis</name>
    <dbReference type="NCBI Taxonomy" id="996641"/>
    <lineage>
        <taxon>Bacteria</taxon>
        <taxon>Bacillati</taxon>
        <taxon>Actinomycetota</taxon>
        <taxon>Actinomycetes</taxon>
        <taxon>Propionibacteriales</taxon>
        <taxon>Kribbellaceae</taxon>
        <taxon>Kribbella</taxon>
    </lineage>
</organism>
<dbReference type="EMBL" id="VIVK01000001">
    <property type="protein sequence ID" value="TWD80969.1"/>
    <property type="molecule type" value="Genomic_DNA"/>
</dbReference>
<dbReference type="RefSeq" id="WP_145805414.1">
    <property type="nucleotide sequence ID" value="NZ_VIVK01000001.1"/>
</dbReference>
<dbReference type="OrthoDB" id="9846595at2"/>
<dbReference type="Proteomes" id="UP000318380">
    <property type="component" value="Unassembled WGS sequence"/>
</dbReference>
<evidence type="ECO:0000313" key="2">
    <source>
        <dbReference type="Proteomes" id="UP000318380"/>
    </source>
</evidence>
<comment type="caution">
    <text evidence="1">The sequence shown here is derived from an EMBL/GenBank/DDBJ whole genome shotgun (WGS) entry which is preliminary data.</text>
</comment>
<accession>A0A561BQ01</accession>
<dbReference type="AlphaFoldDB" id="A0A561BQ01"/>
<evidence type="ECO:0000313" key="1">
    <source>
        <dbReference type="EMBL" id="TWD80969.1"/>
    </source>
</evidence>
<keyword evidence="2" id="KW-1185">Reference proteome</keyword>